<reference evidence="2" key="1">
    <citation type="submission" date="2020-09" db="EMBL/GenBank/DDBJ databases">
        <title>Genome-Enabled Discovery of Anthraquinone Biosynthesis in Senna tora.</title>
        <authorList>
            <person name="Kang S.-H."/>
            <person name="Pandey R.P."/>
            <person name="Lee C.-M."/>
            <person name="Sim J.-S."/>
            <person name="Jeong J.-T."/>
            <person name="Choi B.-S."/>
            <person name="Jung M."/>
            <person name="Ginzburg D."/>
            <person name="Zhao K."/>
            <person name="Won S.Y."/>
            <person name="Oh T.-J."/>
            <person name="Yu Y."/>
            <person name="Kim N.-H."/>
            <person name="Lee O.R."/>
            <person name="Lee T.-H."/>
            <person name="Bashyal P."/>
            <person name="Kim T.-S."/>
            <person name="Lee W.-H."/>
            <person name="Kawkins C."/>
            <person name="Kim C.-K."/>
            <person name="Kim J.S."/>
            <person name="Ahn B.O."/>
            <person name="Rhee S.Y."/>
            <person name="Sohng J.K."/>
        </authorList>
    </citation>
    <scope>NUCLEOTIDE SEQUENCE</scope>
    <source>
        <tissue evidence="2">Leaf</tissue>
    </source>
</reference>
<comment type="caution">
    <text evidence="2">The sequence shown here is derived from an EMBL/GenBank/DDBJ whole genome shotgun (WGS) entry which is preliminary data.</text>
</comment>
<dbReference type="EMBL" id="JAAIUW010000007">
    <property type="protein sequence ID" value="KAF7823079.1"/>
    <property type="molecule type" value="Genomic_DNA"/>
</dbReference>
<dbReference type="Proteomes" id="UP000634136">
    <property type="component" value="Unassembled WGS sequence"/>
</dbReference>
<keyword evidence="3" id="KW-1185">Reference proteome</keyword>
<evidence type="ECO:0000313" key="3">
    <source>
        <dbReference type="Proteomes" id="UP000634136"/>
    </source>
</evidence>
<evidence type="ECO:0000256" key="1">
    <source>
        <dbReference type="SAM" id="MobiDB-lite"/>
    </source>
</evidence>
<accession>A0A834TSH1</accession>
<gene>
    <name evidence="2" type="ORF">G2W53_021223</name>
</gene>
<sequence length="57" mass="6874">MRNFHRRETKECQKMQRFSGNRGNEIGKGREVVEEGYAFDEEEVRVMLYNLTKAYEL</sequence>
<organism evidence="2 3">
    <name type="scientific">Senna tora</name>
    <dbReference type="NCBI Taxonomy" id="362788"/>
    <lineage>
        <taxon>Eukaryota</taxon>
        <taxon>Viridiplantae</taxon>
        <taxon>Streptophyta</taxon>
        <taxon>Embryophyta</taxon>
        <taxon>Tracheophyta</taxon>
        <taxon>Spermatophyta</taxon>
        <taxon>Magnoliopsida</taxon>
        <taxon>eudicotyledons</taxon>
        <taxon>Gunneridae</taxon>
        <taxon>Pentapetalae</taxon>
        <taxon>rosids</taxon>
        <taxon>fabids</taxon>
        <taxon>Fabales</taxon>
        <taxon>Fabaceae</taxon>
        <taxon>Caesalpinioideae</taxon>
        <taxon>Cassia clade</taxon>
        <taxon>Senna</taxon>
    </lineage>
</organism>
<evidence type="ECO:0000313" key="2">
    <source>
        <dbReference type="EMBL" id="KAF7823079.1"/>
    </source>
</evidence>
<protein>
    <submittedName>
        <fullName evidence="2">Uncharacterized protein</fullName>
    </submittedName>
</protein>
<name>A0A834TSH1_9FABA</name>
<dbReference type="AlphaFoldDB" id="A0A834TSH1"/>
<feature type="region of interest" description="Disordered" evidence="1">
    <location>
        <begin position="1"/>
        <end position="26"/>
    </location>
</feature>
<feature type="compositionally biased region" description="Basic and acidic residues" evidence="1">
    <location>
        <begin position="1"/>
        <end position="14"/>
    </location>
</feature>
<proteinExistence type="predicted"/>